<sequence length="109" mass="11952">MEKGMMVSVFRAVDFADCTLGGITSKAKHVVLIGKGVAACFEPSEDMPALYLHEMETGSGTYMYAAPIKGNTCGRFAMGGNYISSSDSRFPNQYPIPVHDRDMRLEYRG</sequence>
<gene>
    <name evidence="1" type="ORF">S01H1_17545</name>
</gene>
<reference evidence="1" key="1">
    <citation type="journal article" date="2014" name="Front. Microbiol.">
        <title>High frequency of phylogenetically diverse reductive dehalogenase-homologous genes in deep subseafloor sedimentary metagenomes.</title>
        <authorList>
            <person name="Kawai M."/>
            <person name="Futagami T."/>
            <person name="Toyoda A."/>
            <person name="Takaki Y."/>
            <person name="Nishi S."/>
            <person name="Hori S."/>
            <person name="Arai W."/>
            <person name="Tsubouchi T."/>
            <person name="Morono Y."/>
            <person name="Uchiyama I."/>
            <person name="Ito T."/>
            <person name="Fujiyama A."/>
            <person name="Inagaki F."/>
            <person name="Takami H."/>
        </authorList>
    </citation>
    <scope>NUCLEOTIDE SEQUENCE</scope>
    <source>
        <strain evidence="1">Expedition CK06-06</strain>
    </source>
</reference>
<accession>X0TA70</accession>
<proteinExistence type="predicted"/>
<name>X0TA70_9ZZZZ</name>
<dbReference type="EMBL" id="BARS01009318">
    <property type="protein sequence ID" value="GAF72945.1"/>
    <property type="molecule type" value="Genomic_DNA"/>
</dbReference>
<comment type="caution">
    <text evidence="1">The sequence shown here is derived from an EMBL/GenBank/DDBJ whole genome shotgun (WGS) entry which is preliminary data.</text>
</comment>
<evidence type="ECO:0000313" key="1">
    <source>
        <dbReference type="EMBL" id="GAF72945.1"/>
    </source>
</evidence>
<protein>
    <submittedName>
        <fullName evidence="1">Uncharacterized protein</fullName>
    </submittedName>
</protein>
<organism evidence="1">
    <name type="scientific">marine sediment metagenome</name>
    <dbReference type="NCBI Taxonomy" id="412755"/>
    <lineage>
        <taxon>unclassified sequences</taxon>
        <taxon>metagenomes</taxon>
        <taxon>ecological metagenomes</taxon>
    </lineage>
</organism>
<dbReference type="AlphaFoldDB" id="X0TA70"/>